<dbReference type="RefSeq" id="WP_341626741.1">
    <property type="nucleotide sequence ID" value="NZ_JBAKBA010000003.1"/>
</dbReference>
<dbReference type="PANTHER" id="PTHR22946">
    <property type="entry name" value="DIENELACTONE HYDROLASE DOMAIN-CONTAINING PROTEIN-RELATED"/>
    <property type="match status" value="1"/>
</dbReference>
<dbReference type="InterPro" id="IPR043423">
    <property type="entry name" value="FrsA"/>
</dbReference>
<dbReference type="HAMAP" id="MF_01063">
    <property type="entry name" value="FrsA"/>
    <property type="match status" value="1"/>
</dbReference>
<dbReference type="InterPro" id="IPR029058">
    <property type="entry name" value="AB_hydrolase_fold"/>
</dbReference>
<protein>
    <recommendedName>
        <fullName evidence="3">Esterase FrsA</fullName>
        <ecNumber evidence="3">3.1.1.1</ecNumber>
    </recommendedName>
</protein>
<dbReference type="InterPro" id="IPR050261">
    <property type="entry name" value="FrsA_esterase"/>
</dbReference>
<dbReference type="NCBIfam" id="NF003460">
    <property type="entry name" value="PRK05077.1"/>
    <property type="match status" value="1"/>
</dbReference>
<organism evidence="4 5">
    <name type="scientific">Psychromonas arctica</name>
    <dbReference type="NCBI Taxonomy" id="168275"/>
    <lineage>
        <taxon>Bacteria</taxon>
        <taxon>Pseudomonadati</taxon>
        <taxon>Pseudomonadota</taxon>
        <taxon>Gammaproteobacteria</taxon>
        <taxon>Alteromonadales</taxon>
        <taxon>Psychromonadaceae</taxon>
        <taxon>Psychromonas</taxon>
    </lineage>
</organism>
<keyword evidence="5" id="KW-1185">Reference proteome</keyword>
<evidence type="ECO:0000256" key="1">
    <source>
        <dbReference type="ARBA" id="ARBA00022487"/>
    </source>
</evidence>
<comment type="similarity">
    <text evidence="3">Belongs to the FrsA family.</text>
</comment>
<dbReference type="InterPro" id="IPR010520">
    <property type="entry name" value="FrsA-like"/>
</dbReference>
<name>A0ABU9H811_9GAMM</name>
<dbReference type="PANTHER" id="PTHR22946:SF4">
    <property type="entry name" value="ESTERASE FRSA"/>
    <property type="match status" value="1"/>
</dbReference>
<comment type="caution">
    <text evidence="4">The sequence shown here is derived from an EMBL/GenBank/DDBJ whole genome shotgun (WGS) entry which is preliminary data.</text>
</comment>
<evidence type="ECO:0000256" key="3">
    <source>
        <dbReference type="HAMAP-Rule" id="MF_01063"/>
    </source>
</evidence>
<reference evidence="4 5" key="1">
    <citation type="submission" date="2024-02" db="EMBL/GenBank/DDBJ databases">
        <title>Bacteria isolated from the canopy kelp, Nereocystis luetkeana.</title>
        <authorList>
            <person name="Pfister C.A."/>
            <person name="Younker I.T."/>
            <person name="Light S.H."/>
        </authorList>
    </citation>
    <scope>NUCLEOTIDE SEQUENCE [LARGE SCALE GENOMIC DNA]</scope>
    <source>
        <strain evidence="4 5">TI.2.07</strain>
    </source>
</reference>
<evidence type="ECO:0000256" key="2">
    <source>
        <dbReference type="ARBA" id="ARBA00022801"/>
    </source>
</evidence>
<gene>
    <name evidence="3 4" type="primary">frsA</name>
    <name evidence="4" type="ORF">V6255_02605</name>
</gene>
<dbReference type="Proteomes" id="UP001366060">
    <property type="component" value="Unassembled WGS sequence"/>
</dbReference>
<proteinExistence type="inferred from homology"/>
<evidence type="ECO:0000313" key="5">
    <source>
        <dbReference type="Proteomes" id="UP001366060"/>
    </source>
</evidence>
<accession>A0ABU9H811</accession>
<keyword evidence="1 3" id="KW-0719">Serine esterase</keyword>
<sequence>MSKNLSEVLFSEKYNIQETSTLIANSCSKKNKKLHNSTMDGGEQAGWYRLLKLLQWAWQGLDIIDCYEVLAKISASTNQRSDPELLDTVIGFRSGNWSYEWSNKAMRYQKQANQFASNGNKEKAKKYYYLASQYYSVASYPHLKGDENSIQAQTLAYSNYRNAFEHDDHALLKEIHVPFEGKSIRCYLHLPNDHVIHPVVIVSSGLDALQCDVLPLFEKQLKPANIAMLTVDMPGVGFSNHLKLEQDTSRLHQAVLKYMSEVPWVDQSRVALMGMRMGGNALTRLAYVEPKLVRAGVSVGAAVGSIFDDINNFKKLPVMTLDCLASRMQLNNSDVNNLYQLCVPFSLVKQGLLGRKRIQTPLLSIGHAEDLMCNEQDLKLIARASWESESKIISKPPIFDSYLESLEYSAKWLTKHLQE</sequence>
<comment type="function">
    <text evidence="3">Catalyzes the hydrolysis of esters.</text>
</comment>
<keyword evidence="2 3" id="KW-0378">Hydrolase</keyword>
<dbReference type="SUPFAM" id="SSF53474">
    <property type="entry name" value="alpha/beta-Hydrolases"/>
    <property type="match status" value="1"/>
</dbReference>
<evidence type="ECO:0000313" key="4">
    <source>
        <dbReference type="EMBL" id="MEL0658019.1"/>
    </source>
</evidence>
<dbReference type="EMBL" id="JBAKBA010000003">
    <property type="protein sequence ID" value="MEL0658019.1"/>
    <property type="molecule type" value="Genomic_DNA"/>
</dbReference>
<dbReference type="Pfam" id="PF06500">
    <property type="entry name" value="FrsA-like"/>
    <property type="match status" value="1"/>
</dbReference>
<dbReference type="EC" id="3.1.1.1" evidence="3"/>
<comment type="catalytic activity">
    <reaction evidence="3">
        <text>a carboxylic ester + H2O = an alcohol + a carboxylate + H(+)</text>
        <dbReference type="Rhea" id="RHEA:21164"/>
        <dbReference type="ChEBI" id="CHEBI:15377"/>
        <dbReference type="ChEBI" id="CHEBI:15378"/>
        <dbReference type="ChEBI" id="CHEBI:29067"/>
        <dbReference type="ChEBI" id="CHEBI:30879"/>
        <dbReference type="ChEBI" id="CHEBI:33308"/>
        <dbReference type="EC" id="3.1.1.1"/>
    </reaction>
</comment>
<dbReference type="Gene3D" id="3.40.50.1820">
    <property type="entry name" value="alpha/beta hydrolase"/>
    <property type="match status" value="1"/>
</dbReference>